<evidence type="ECO:0000313" key="13">
    <source>
        <dbReference type="EMBL" id="CAA6808887.1"/>
    </source>
</evidence>
<keyword evidence="4 11" id="KW-0808">Transferase</keyword>
<dbReference type="HAMAP" id="MF_01497">
    <property type="entry name" value="SrkA_kinase"/>
    <property type="match status" value="1"/>
</dbReference>
<comment type="cofactor">
    <cofactor evidence="11">
        <name>Mg(2+)</name>
        <dbReference type="ChEBI" id="CHEBI:18420"/>
    </cofactor>
</comment>
<evidence type="ECO:0000256" key="10">
    <source>
        <dbReference type="ARBA" id="ARBA00023016"/>
    </source>
</evidence>
<comment type="catalytic activity">
    <reaction evidence="11">
        <text>L-seryl-[protein] + ATP = O-phospho-L-seryl-[protein] + ADP + H(+)</text>
        <dbReference type="Rhea" id="RHEA:17989"/>
        <dbReference type="Rhea" id="RHEA-COMP:9863"/>
        <dbReference type="Rhea" id="RHEA-COMP:11604"/>
        <dbReference type="ChEBI" id="CHEBI:15378"/>
        <dbReference type="ChEBI" id="CHEBI:29999"/>
        <dbReference type="ChEBI" id="CHEBI:30616"/>
        <dbReference type="ChEBI" id="CHEBI:83421"/>
        <dbReference type="ChEBI" id="CHEBI:456216"/>
        <dbReference type="EC" id="2.7.11.1"/>
    </reaction>
</comment>
<evidence type="ECO:0000256" key="4">
    <source>
        <dbReference type="ARBA" id="ARBA00022679"/>
    </source>
</evidence>
<dbReference type="GO" id="GO:0000287">
    <property type="term" value="F:magnesium ion binding"/>
    <property type="evidence" value="ECO:0007669"/>
    <property type="project" value="UniProtKB-UniRule"/>
</dbReference>
<name>A0A6S6SFS1_9GAMM</name>
<evidence type="ECO:0000256" key="2">
    <source>
        <dbReference type="ARBA" id="ARBA00022527"/>
    </source>
</evidence>
<evidence type="ECO:0000256" key="1">
    <source>
        <dbReference type="ARBA" id="ARBA00022490"/>
    </source>
</evidence>
<dbReference type="GO" id="GO:0005737">
    <property type="term" value="C:cytoplasm"/>
    <property type="evidence" value="ECO:0007669"/>
    <property type="project" value="UniProtKB-SubCell"/>
</dbReference>
<feature type="active site" description="Proton acceptor" evidence="11">
    <location>
        <position position="205"/>
    </location>
</feature>
<keyword evidence="9 11" id="KW-0460">Magnesium</keyword>
<keyword evidence="5 11" id="KW-0479">Metal-binding</keyword>
<feature type="domain" description="Aminoglycoside phosphotransferase" evidence="12">
    <location>
        <begin position="38"/>
        <end position="269"/>
    </location>
</feature>
<keyword evidence="2 11" id="KW-0723">Serine/threonine-protein kinase</keyword>
<dbReference type="InterPro" id="IPR011009">
    <property type="entry name" value="Kinase-like_dom_sf"/>
</dbReference>
<dbReference type="Gene3D" id="3.30.200.70">
    <property type="match status" value="1"/>
</dbReference>
<feature type="active site" evidence="11">
    <location>
        <position position="222"/>
    </location>
</feature>
<dbReference type="PANTHER" id="PTHR39573:SF1">
    <property type="entry name" value="STRESS RESPONSE KINASE A"/>
    <property type="match status" value="1"/>
</dbReference>
<evidence type="ECO:0000256" key="5">
    <source>
        <dbReference type="ARBA" id="ARBA00022723"/>
    </source>
</evidence>
<comment type="subcellular location">
    <subcellularLocation>
        <location evidence="11">Cytoplasm</location>
    </subcellularLocation>
</comment>
<evidence type="ECO:0000256" key="7">
    <source>
        <dbReference type="ARBA" id="ARBA00022777"/>
    </source>
</evidence>
<dbReference type="PANTHER" id="PTHR39573">
    <property type="entry name" value="STRESS RESPONSE KINASE A"/>
    <property type="match status" value="1"/>
</dbReference>
<dbReference type="InterPro" id="IPR002575">
    <property type="entry name" value="Aminoglycoside_PTrfase"/>
</dbReference>
<accession>A0A6S6SFS1</accession>
<keyword evidence="1 11" id="KW-0963">Cytoplasm</keyword>
<keyword evidence="6 11" id="KW-0547">Nucleotide-binding</keyword>
<keyword evidence="7 11" id="KW-0418">Kinase</keyword>
<evidence type="ECO:0000256" key="11">
    <source>
        <dbReference type="HAMAP-Rule" id="MF_01497"/>
    </source>
</evidence>
<comment type="similarity">
    <text evidence="11">Belongs to the SrkA/RdoA protein kinase family.</text>
</comment>
<sequence>MTKLTAEQAFAALSPDMMLDAIESLDFPCNGQFLALNSYENRVYRIGLEEGGHIVAKFYRPNRWSDESILEEHQFSLDLAEEEIPVIPPLEYQQKTLHEYQGFRFTLFPYQGGRAFETDNADQLEQLGRFLGRIHALGATQSFTHRPEVSLQNYVITPREYILESGLIPKYLVDNYAVVTQELTQNIQDIYSRTANISNIRLHGDCHPGNILSLESSPFIVDFDDARMGPAIQDLWMFLSGDRQYMTARLGDLLCGYEQFYEFNPDELQLVESLRSMRMVHYAAWLAQRWEDPAFPQAFPWFNTDHYWEEHIQSLREQVSALREPALVW</sequence>
<dbReference type="EC" id="2.7.11.1" evidence="11"/>
<feature type="binding site" evidence="11">
    <location>
        <position position="222"/>
    </location>
    <ligand>
        <name>Mg(2+)</name>
        <dbReference type="ChEBI" id="CHEBI:18420"/>
    </ligand>
</feature>
<feature type="site" description="ATP" evidence="11">
    <location>
        <position position="38"/>
    </location>
</feature>
<comment type="subunit">
    <text evidence="11">Monomer.</text>
</comment>
<comment type="catalytic activity">
    <reaction evidence="11">
        <text>L-threonyl-[protein] + ATP = O-phospho-L-threonyl-[protein] + ADP + H(+)</text>
        <dbReference type="Rhea" id="RHEA:46608"/>
        <dbReference type="Rhea" id="RHEA-COMP:11060"/>
        <dbReference type="Rhea" id="RHEA-COMP:11605"/>
        <dbReference type="ChEBI" id="CHEBI:15378"/>
        <dbReference type="ChEBI" id="CHEBI:30013"/>
        <dbReference type="ChEBI" id="CHEBI:30616"/>
        <dbReference type="ChEBI" id="CHEBI:61977"/>
        <dbReference type="ChEBI" id="CHEBI:456216"/>
        <dbReference type="EC" id="2.7.11.1"/>
    </reaction>
</comment>
<evidence type="ECO:0000256" key="6">
    <source>
        <dbReference type="ARBA" id="ARBA00022741"/>
    </source>
</evidence>
<comment type="function">
    <text evidence="11">A protein kinase that phosphorylates Ser and Thr residues. Probably acts to suppress the effects of stress linked to accumulation of reactive oxygen species. Probably involved in the extracytoplasmic stress response.</text>
</comment>
<reference evidence="13" key="1">
    <citation type="submission" date="2020-01" db="EMBL/GenBank/DDBJ databases">
        <authorList>
            <person name="Meier V. D."/>
            <person name="Meier V D."/>
        </authorList>
    </citation>
    <scope>NUCLEOTIDE SEQUENCE</scope>
    <source>
        <strain evidence="13">HLG_WM_MAG_07</strain>
    </source>
</reference>
<dbReference type="Gene3D" id="1.20.1270.170">
    <property type="match status" value="1"/>
</dbReference>
<evidence type="ECO:0000256" key="9">
    <source>
        <dbReference type="ARBA" id="ARBA00022842"/>
    </source>
</evidence>
<keyword evidence="3 11" id="KW-0597">Phosphoprotein</keyword>
<dbReference type="GO" id="GO:0004674">
    <property type="term" value="F:protein serine/threonine kinase activity"/>
    <property type="evidence" value="ECO:0007669"/>
    <property type="project" value="UniProtKB-UniRule"/>
</dbReference>
<protein>
    <recommendedName>
        <fullName evidence="11">Stress response kinase A</fullName>
        <ecNumber evidence="11">2.7.11.1</ecNumber>
    </recommendedName>
    <alternativeName>
        <fullName evidence="11">Serine/threonine-protein kinase SrkA</fullName>
    </alternativeName>
</protein>
<dbReference type="Gene3D" id="1.10.510.10">
    <property type="entry name" value="Transferase(Phosphotransferase) domain 1"/>
    <property type="match status" value="1"/>
</dbReference>
<keyword evidence="10 11" id="KW-0346">Stress response</keyword>
<dbReference type="Pfam" id="PF01636">
    <property type="entry name" value="APH"/>
    <property type="match status" value="1"/>
</dbReference>
<proteinExistence type="inferred from homology"/>
<dbReference type="GO" id="GO:0005524">
    <property type="term" value="F:ATP binding"/>
    <property type="evidence" value="ECO:0007669"/>
    <property type="project" value="UniProtKB-UniRule"/>
</dbReference>
<dbReference type="EMBL" id="CACVAY010000038">
    <property type="protein sequence ID" value="CAA6808887.1"/>
    <property type="molecule type" value="Genomic_DNA"/>
</dbReference>
<organism evidence="13">
    <name type="scientific">uncultured Thiotrichaceae bacterium</name>
    <dbReference type="NCBI Taxonomy" id="298394"/>
    <lineage>
        <taxon>Bacteria</taxon>
        <taxon>Pseudomonadati</taxon>
        <taxon>Pseudomonadota</taxon>
        <taxon>Gammaproteobacteria</taxon>
        <taxon>Thiotrichales</taxon>
        <taxon>Thiotrichaceae</taxon>
        <taxon>environmental samples</taxon>
    </lineage>
</organism>
<dbReference type="SUPFAM" id="SSF56112">
    <property type="entry name" value="Protein kinase-like (PK-like)"/>
    <property type="match status" value="1"/>
</dbReference>
<gene>
    <name evidence="11" type="primary">srkA</name>
    <name evidence="13" type="ORF">HELGO_WM12870</name>
</gene>
<dbReference type="NCBIfam" id="NF008738">
    <property type="entry name" value="PRK11768.1"/>
    <property type="match status" value="1"/>
</dbReference>
<evidence type="ECO:0000256" key="3">
    <source>
        <dbReference type="ARBA" id="ARBA00022553"/>
    </source>
</evidence>
<evidence type="ECO:0000259" key="12">
    <source>
        <dbReference type="Pfam" id="PF01636"/>
    </source>
</evidence>
<feature type="binding site" evidence="11">
    <location>
        <position position="210"/>
    </location>
    <ligand>
        <name>Mg(2+)</name>
        <dbReference type="ChEBI" id="CHEBI:18420"/>
    </ligand>
</feature>
<dbReference type="InterPro" id="IPR032882">
    <property type="entry name" value="SrkA/RdoA"/>
</dbReference>
<dbReference type="AlphaFoldDB" id="A0A6S6SFS1"/>
<keyword evidence="8 11" id="KW-0067">ATP-binding</keyword>
<evidence type="ECO:0000256" key="8">
    <source>
        <dbReference type="ARBA" id="ARBA00022840"/>
    </source>
</evidence>